<evidence type="ECO:0000256" key="2">
    <source>
        <dbReference type="ARBA" id="ARBA00013081"/>
    </source>
</evidence>
<dbReference type="Gene3D" id="3.40.50.1000">
    <property type="entry name" value="HAD superfamily/HAD-like"/>
    <property type="match status" value="1"/>
</dbReference>
<evidence type="ECO:0000256" key="4">
    <source>
        <dbReference type="ARBA" id="ARBA00023242"/>
    </source>
</evidence>
<evidence type="ECO:0000256" key="5">
    <source>
        <dbReference type="ARBA" id="ARBA00047761"/>
    </source>
</evidence>
<dbReference type="Gene3D" id="3.40.50.10190">
    <property type="entry name" value="BRCT domain"/>
    <property type="match status" value="1"/>
</dbReference>
<keyword evidence="3" id="KW-0378">Hydrolase</keyword>
<dbReference type="GO" id="GO:0008420">
    <property type="term" value="F:RNA polymerase II CTD heptapeptide repeat phosphatase activity"/>
    <property type="evidence" value="ECO:0007669"/>
    <property type="project" value="InterPro"/>
</dbReference>
<dbReference type="SUPFAM" id="SSF56784">
    <property type="entry name" value="HAD-like"/>
    <property type="match status" value="1"/>
</dbReference>
<dbReference type="InterPro" id="IPR023214">
    <property type="entry name" value="HAD_sf"/>
</dbReference>
<dbReference type="InterPro" id="IPR004274">
    <property type="entry name" value="FCP1_dom"/>
</dbReference>
<dbReference type="PANTHER" id="PTHR23081">
    <property type="entry name" value="RNA POLYMERASE II CTD PHOSPHATASE"/>
    <property type="match status" value="1"/>
</dbReference>
<dbReference type="PANTHER" id="PTHR23081:SF36">
    <property type="entry name" value="RNA POLYMERASE II SUBUNIT A C-TERMINAL DOMAIN PHOSPHATASE"/>
    <property type="match status" value="1"/>
</dbReference>
<dbReference type="PROSITE" id="PS50172">
    <property type="entry name" value="BRCT"/>
    <property type="match status" value="1"/>
</dbReference>
<sequence length="464" mass="52008">MAALTTQAPPHSVWSPRRNLNKLFEETSGEGTLPENEQEDIFSLLTAADSENKLSHRKLYLVLDLDETIAYTKRIPPGELACGHRILVRGDAYDMVLRPGLQLFLKRAAEDFIIYLYTMGDEDYTQAALAVIDPDRIYFKGGICCWRPTESRNHKNLDRVLCDKRMALIVDDTVDVWHSDLANLCLIRRFIGDPKDDSLMRLAWQMQLVHRDYFSRYNVNLATPPDVRDVLRDIRGQLLAGCQIALTGVAQVDEETLESHPLCSLVRLYGADLTLSVDSATHLVARKKDGWQTSSKVRKALQRRQVEADFYAVWDHWMLDTMCSWDRQPESSYSIPPPSPEMNDPRMASFKPSAPSTTHVSEHGNFVNGDLLSELDRDVMNVNMPTVMARKRARESQQEGPGVTSKIPITGTTSRQKLACEKPSFASEIMDSDNSYPNPFMGVAGGALLAGRDSTNGCSASHSA</sequence>
<evidence type="ECO:0000313" key="11">
    <source>
        <dbReference type="Proteomes" id="UP001515480"/>
    </source>
</evidence>
<dbReference type="InterPro" id="IPR039189">
    <property type="entry name" value="Fcp1"/>
</dbReference>
<evidence type="ECO:0000259" key="8">
    <source>
        <dbReference type="PROSITE" id="PS50172"/>
    </source>
</evidence>
<dbReference type="AlphaFoldDB" id="A0AB34JZG9"/>
<dbReference type="InterPro" id="IPR036412">
    <property type="entry name" value="HAD-like_sf"/>
</dbReference>
<keyword evidence="4" id="KW-0539">Nucleus</keyword>
<evidence type="ECO:0000256" key="1">
    <source>
        <dbReference type="ARBA" id="ARBA00004123"/>
    </source>
</evidence>
<proteinExistence type="predicted"/>
<dbReference type="GO" id="GO:0005634">
    <property type="term" value="C:nucleus"/>
    <property type="evidence" value="ECO:0007669"/>
    <property type="project" value="UniProtKB-SubCell"/>
</dbReference>
<feature type="region of interest" description="Disordered" evidence="7">
    <location>
        <begin position="392"/>
        <end position="416"/>
    </location>
</feature>
<comment type="subcellular location">
    <subcellularLocation>
        <location evidence="1">Nucleus</location>
    </subcellularLocation>
</comment>
<feature type="domain" description="FCP1 homology" evidence="9">
    <location>
        <begin position="54"/>
        <end position="209"/>
    </location>
</feature>
<evidence type="ECO:0000256" key="7">
    <source>
        <dbReference type="SAM" id="MobiDB-lite"/>
    </source>
</evidence>
<dbReference type="EC" id="3.1.3.16" evidence="2"/>
<evidence type="ECO:0000313" key="10">
    <source>
        <dbReference type="EMBL" id="KAL1526347.1"/>
    </source>
</evidence>
<gene>
    <name evidence="10" type="ORF">AB1Y20_015061</name>
</gene>
<evidence type="ECO:0000256" key="3">
    <source>
        <dbReference type="ARBA" id="ARBA00022801"/>
    </source>
</evidence>
<dbReference type="SUPFAM" id="SSF52113">
    <property type="entry name" value="BRCT domain"/>
    <property type="match status" value="1"/>
</dbReference>
<evidence type="ECO:0000256" key="6">
    <source>
        <dbReference type="ARBA" id="ARBA00048336"/>
    </source>
</evidence>
<keyword evidence="11" id="KW-1185">Reference proteome</keyword>
<accession>A0AB34JZG9</accession>
<dbReference type="Pfam" id="PF03031">
    <property type="entry name" value="NIF"/>
    <property type="match status" value="1"/>
</dbReference>
<protein>
    <recommendedName>
        <fullName evidence="2">protein-serine/threonine phosphatase</fullName>
        <ecNumber evidence="2">3.1.3.16</ecNumber>
    </recommendedName>
</protein>
<feature type="domain" description="BRCT" evidence="8">
    <location>
        <begin position="234"/>
        <end position="335"/>
    </location>
</feature>
<dbReference type="SMART" id="SM00577">
    <property type="entry name" value="CPDc"/>
    <property type="match status" value="1"/>
</dbReference>
<organism evidence="10 11">
    <name type="scientific">Prymnesium parvum</name>
    <name type="common">Toxic golden alga</name>
    <dbReference type="NCBI Taxonomy" id="97485"/>
    <lineage>
        <taxon>Eukaryota</taxon>
        <taxon>Haptista</taxon>
        <taxon>Haptophyta</taxon>
        <taxon>Prymnesiophyceae</taxon>
        <taxon>Prymnesiales</taxon>
        <taxon>Prymnesiaceae</taxon>
        <taxon>Prymnesium</taxon>
    </lineage>
</organism>
<dbReference type="PROSITE" id="PS50969">
    <property type="entry name" value="FCP1"/>
    <property type="match status" value="1"/>
</dbReference>
<name>A0AB34JZG9_PRYPA</name>
<dbReference type="InterPro" id="IPR001357">
    <property type="entry name" value="BRCT_dom"/>
</dbReference>
<dbReference type="Proteomes" id="UP001515480">
    <property type="component" value="Unassembled WGS sequence"/>
</dbReference>
<dbReference type="CDD" id="cd07521">
    <property type="entry name" value="HAD_FCP1-like"/>
    <property type="match status" value="1"/>
</dbReference>
<reference evidence="10 11" key="1">
    <citation type="journal article" date="2024" name="Science">
        <title>Giant polyketide synthase enzymes in the biosynthesis of giant marine polyether toxins.</title>
        <authorList>
            <person name="Fallon T.R."/>
            <person name="Shende V.V."/>
            <person name="Wierzbicki I.H."/>
            <person name="Pendleton A.L."/>
            <person name="Watervoot N.F."/>
            <person name="Auber R.P."/>
            <person name="Gonzalez D.J."/>
            <person name="Wisecaver J.H."/>
            <person name="Moore B.S."/>
        </authorList>
    </citation>
    <scope>NUCLEOTIDE SEQUENCE [LARGE SCALE GENOMIC DNA]</scope>
    <source>
        <strain evidence="10 11">12B1</strain>
    </source>
</reference>
<comment type="catalytic activity">
    <reaction evidence="6">
        <text>O-phospho-L-threonyl-[protein] + H2O = L-threonyl-[protein] + phosphate</text>
        <dbReference type="Rhea" id="RHEA:47004"/>
        <dbReference type="Rhea" id="RHEA-COMP:11060"/>
        <dbReference type="Rhea" id="RHEA-COMP:11605"/>
        <dbReference type="ChEBI" id="CHEBI:15377"/>
        <dbReference type="ChEBI" id="CHEBI:30013"/>
        <dbReference type="ChEBI" id="CHEBI:43474"/>
        <dbReference type="ChEBI" id="CHEBI:61977"/>
        <dbReference type="EC" id="3.1.3.16"/>
    </reaction>
</comment>
<dbReference type="EMBL" id="JBGBPQ010000003">
    <property type="protein sequence ID" value="KAL1526347.1"/>
    <property type="molecule type" value="Genomic_DNA"/>
</dbReference>
<evidence type="ECO:0000259" key="9">
    <source>
        <dbReference type="PROSITE" id="PS50969"/>
    </source>
</evidence>
<comment type="catalytic activity">
    <reaction evidence="5">
        <text>O-phospho-L-seryl-[protein] + H2O = L-seryl-[protein] + phosphate</text>
        <dbReference type="Rhea" id="RHEA:20629"/>
        <dbReference type="Rhea" id="RHEA-COMP:9863"/>
        <dbReference type="Rhea" id="RHEA-COMP:11604"/>
        <dbReference type="ChEBI" id="CHEBI:15377"/>
        <dbReference type="ChEBI" id="CHEBI:29999"/>
        <dbReference type="ChEBI" id="CHEBI:43474"/>
        <dbReference type="ChEBI" id="CHEBI:83421"/>
        <dbReference type="EC" id="3.1.3.16"/>
    </reaction>
</comment>
<dbReference type="InterPro" id="IPR036420">
    <property type="entry name" value="BRCT_dom_sf"/>
</dbReference>
<comment type="caution">
    <text evidence="10">The sequence shown here is derived from an EMBL/GenBank/DDBJ whole genome shotgun (WGS) entry which is preliminary data.</text>
</comment>